<proteinExistence type="predicted"/>
<evidence type="ECO:0000256" key="1">
    <source>
        <dbReference type="SAM" id="Phobius"/>
    </source>
</evidence>
<feature type="transmembrane region" description="Helical" evidence="1">
    <location>
        <begin position="92"/>
        <end position="118"/>
    </location>
</feature>
<keyword evidence="1" id="KW-0812">Transmembrane</keyword>
<evidence type="ECO:0000313" key="2">
    <source>
        <dbReference type="EMBL" id="AXQ55771.1"/>
    </source>
</evidence>
<dbReference type="KEGG" id="sky:D0C37_14925"/>
<reference evidence="2 3" key="1">
    <citation type="submission" date="2018-08" db="EMBL/GenBank/DDBJ databases">
        <authorList>
            <person name="Ferrada E.E."/>
            <person name="Latorre B.A."/>
        </authorList>
    </citation>
    <scope>NUCLEOTIDE SEQUENCE [LARGE SCALE GENOMIC DNA]</scope>
    <source>
        <strain evidence="2 3">VK-A60T</strain>
    </source>
</reference>
<feature type="transmembrane region" description="Helical" evidence="1">
    <location>
        <begin position="181"/>
        <end position="201"/>
    </location>
</feature>
<dbReference type="Proteomes" id="UP000259636">
    <property type="component" value="Chromosome"/>
</dbReference>
<name>A0A385DD48_9ACTN</name>
<feature type="transmembrane region" description="Helical" evidence="1">
    <location>
        <begin position="36"/>
        <end position="55"/>
    </location>
</feature>
<organism evidence="2 3">
    <name type="scientific">Streptomyces koyangensis</name>
    <dbReference type="NCBI Taxonomy" id="188770"/>
    <lineage>
        <taxon>Bacteria</taxon>
        <taxon>Bacillati</taxon>
        <taxon>Actinomycetota</taxon>
        <taxon>Actinomycetes</taxon>
        <taxon>Kitasatosporales</taxon>
        <taxon>Streptomycetaceae</taxon>
        <taxon>Streptomyces</taxon>
        <taxon>Streptomyces aurantiacus group</taxon>
    </lineage>
</organism>
<evidence type="ECO:0000313" key="3">
    <source>
        <dbReference type="Proteomes" id="UP000259636"/>
    </source>
</evidence>
<accession>A0A385DD48</accession>
<dbReference type="AlphaFoldDB" id="A0A385DD48"/>
<feature type="transmembrane region" description="Helical" evidence="1">
    <location>
        <begin position="307"/>
        <end position="330"/>
    </location>
</feature>
<keyword evidence="1" id="KW-0472">Membrane</keyword>
<feature type="transmembrane region" description="Helical" evidence="1">
    <location>
        <begin position="213"/>
        <end position="234"/>
    </location>
</feature>
<feature type="transmembrane region" description="Helical" evidence="1">
    <location>
        <begin position="139"/>
        <end position="161"/>
    </location>
</feature>
<protein>
    <submittedName>
        <fullName evidence="2">ABC transporter</fullName>
    </submittedName>
</protein>
<keyword evidence="1" id="KW-1133">Transmembrane helix</keyword>
<dbReference type="EMBL" id="CP031742">
    <property type="protein sequence ID" value="AXQ55771.1"/>
    <property type="molecule type" value="Genomic_DNA"/>
</dbReference>
<gene>
    <name evidence="2" type="ORF">D0C37_14925</name>
</gene>
<sequence>MSTTLNRPTEPRTSAPSPPSFRTLARVVLRLHRGALLTWVAVVVLVGAGLVWLRWVGVSVVLPGPLECWDGTGCGPQEVEADSGTWSILVFWLGWISVLLTGLPVAVAAWAGAALTGAEQERGTAALAWTQSVSPRRWVAVKWAVAGGVLVTGVSVLVPLYVWARSVPFLTQSGTYDWADWVVFTASGPVTPALLLLALTLGAYAGLLLRRSLAALAVSAGAMFGAVQGLPQLIPYLWPAERAFGGLGEGVPSGAWRVSETALDAQGRPVPMGECLLDESAFRQCADAKGIEGVETLYHPVSHAVPLHLAETALILALTAALAFAALRLLRRRTP</sequence>